<evidence type="ECO:0000313" key="3">
    <source>
        <dbReference type="Proteomes" id="UP000005953"/>
    </source>
</evidence>
<organism evidence="2 3">
    <name type="scientific">Reinekea blandensis MED297</name>
    <dbReference type="NCBI Taxonomy" id="314283"/>
    <lineage>
        <taxon>Bacteria</taxon>
        <taxon>Pseudomonadati</taxon>
        <taxon>Pseudomonadota</taxon>
        <taxon>Gammaproteobacteria</taxon>
        <taxon>Oceanospirillales</taxon>
        <taxon>Saccharospirillaceae</taxon>
        <taxon>Reinekea</taxon>
    </lineage>
</organism>
<dbReference type="Pfam" id="PF17113">
    <property type="entry name" value="AmpE"/>
    <property type="match status" value="1"/>
</dbReference>
<dbReference type="PANTHER" id="PTHR38684:SF1">
    <property type="entry name" value="PROTEIN AMPE"/>
    <property type="match status" value="1"/>
</dbReference>
<evidence type="ECO:0000256" key="1">
    <source>
        <dbReference type="SAM" id="Phobius"/>
    </source>
</evidence>
<sequence length="267" mass="29969">MGFPAIIIAYIVSISLSGHGEPATRWAQRWHKLLSSRKWDPRLVIVLFALLPAVVLGIVLGLIGSRVLAFVVSVALLILAFKSGDQPESVADYRRKTEAGDDQGAWQLAVDELGLERQMYEPGEEGIEEGIQAGLAYLYLERFFVHTFWYIAFGAPGILLVWLVTTAVQGEEADAFCHQVKQALYWIPVRLMTFTLALMGHFAHGFQVWLDQVKDFERDDRMLLVSCLKSALGPVNEDNQLEETLSLLKRTQLAWLVGIALMFIFGF</sequence>
<dbReference type="STRING" id="314283.MED297_03422"/>
<evidence type="ECO:0000313" key="2">
    <source>
        <dbReference type="EMBL" id="EAR07391.1"/>
    </source>
</evidence>
<gene>
    <name evidence="2" type="ORF">MED297_03422</name>
</gene>
<accession>A4BKE4</accession>
<dbReference type="GO" id="GO:0046677">
    <property type="term" value="P:response to antibiotic"/>
    <property type="evidence" value="ECO:0007669"/>
    <property type="project" value="TreeGrafter"/>
</dbReference>
<proteinExistence type="predicted"/>
<dbReference type="Proteomes" id="UP000005953">
    <property type="component" value="Unassembled WGS sequence"/>
</dbReference>
<protein>
    <submittedName>
        <fullName evidence="2">Membrane protein required for beta-lactamase induction</fullName>
    </submittedName>
</protein>
<dbReference type="HOGENOM" id="CLU_054212_2_0_6"/>
<comment type="caution">
    <text evidence="2">The sequence shown here is derived from an EMBL/GenBank/DDBJ whole genome shotgun (WGS) entry which is preliminary data.</text>
</comment>
<dbReference type="RefSeq" id="WP_008047423.1">
    <property type="nucleotide sequence ID" value="NZ_CH724154.1"/>
</dbReference>
<feature type="transmembrane region" description="Helical" evidence="1">
    <location>
        <begin position="148"/>
        <end position="168"/>
    </location>
</feature>
<dbReference type="OrthoDB" id="9811967at2"/>
<keyword evidence="1" id="KW-0472">Membrane</keyword>
<keyword evidence="3" id="KW-1185">Reference proteome</keyword>
<reference evidence="2 3" key="1">
    <citation type="submission" date="2006-02" db="EMBL/GenBank/DDBJ databases">
        <authorList>
            <person name="Pinhassi J."/>
            <person name="Pedros-Alio C."/>
            <person name="Ferriera S."/>
            <person name="Johnson J."/>
            <person name="Kravitz S."/>
            <person name="Halpern A."/>
            <person name="Remington K."/>
            <person name="Beeson K."/>
            <person name="Tran B."/>
            <person name="Rogers Y.-H."/>
            <person name="Friedman R."/>
            <person name="Venter J.C."/>
        </authorList>
    </citation>
    <scope>NUCLEOTIDE SEQUENCE [LARGE SCALE GENOMIC DNA]</scope>
    <source>
        <strain evidence="2 3">MED297</strain>
    </source>
</reference>
<name>A4BKE4_9GAMM</name>
<keyword evidence="1" id="KW-1133">Transmembrane helix</keyword>
<dbReference type="PANTHER" id="PTHR38684">
    <property type="entry name" value="PROTEIN AMPE"/>
    <property type="match status" value="1"/>
</dbReference>
<dbReference type="GO" id="GO:0005886">
    <property type="term" value="C:plasma membrane"/>
    <property type="evidence" value="ECO:0007669"/>
    <property type="project" value="TreeGrafter"/>
</dbReference>
<feature type="transmembrane region" description="Helical" evidence="1">
    <location>
        <begin position="44"/>
        <end position="62"/>
    </location>
</feature>
<dbReference type="EMBL" id="AAOE01000044">
    <property type="protein sequence ID" value="EAR07391.1"/>
    <property type="molecule type" value="Genomic_DNA"/>
</dbReference>
<dbReference type="AlphaFoldDB" id="A4BKE4"/>
<keyword evidence="1" id="KW-0812">Transmembrane</keyword>
<dbReference type="InterPro" id="IPR031347">
    <property type="entry name" value="AmpE"/>
</dbReference>
<feature type="transmembrane region" description="Helical" evidence="1">
    <location>
        <begin position="189"/>
        <end position="210"/>
    </location>
</feature>
<dbReference type="InterPro" id="IPR052966">
    <property type="entry name" value="Beta-lactamase_Reg"/>
</dbReference>